<proteinExistence type="predicted"/>
<dbReference type="EMBL" id="AOIU01000045">
    <property type="protein sequence ID" value="ELZ20536.1"/>
    <property type="molecule type" value="Genomic_DNA"/>
</dbReference>
<dbReference type="STRING" id="797114.C475_19773"/>
<reference evidence="1 2" key="1">
    <citation type="journal article" date="2014" name="PLoS Genet.">
        <title>Phylogenetically driven sequencing of extremely halophilic archaea reveals strategies for static and dynamic osmo-response.</title>
        <authorList>
            <person name="Becker E.A."/>
            <person name="Seitzer P.M."/>
            <person name="Tritt A."/>
            <person name="Larsen D."/>
            <person name="Krusor M."/>
            <person name="Yao A.I."/>
            <person name="Wu D."/>
            <person name="Madern D."/>
            <person name="Eisen J.A."/>
            <person name="Darling A.E."/>
            <person name="Facciotti M.T."/>
        </authorList>
    </citation>
    <scope>NUCLEOTIDE SEQUENCE [LARGE SCALE GENOMIC DNA]</scope>
    <source>
        <strain evidence="1 2">2-9-1</strain>
    </source>
</reference>
<protein>
    <submittedName>
        <fullName evidence="1">Uncharacterized protein</fullName>
    </submittedName>
</protein>
<name>M0CB93_9EURY</name>
<dbReference type="AlphaFoldDB" id="M0CB93"/>
<dbReference type="eggNOG" id="arCOG11826">
    <property type="taxonomic scope" value="Archaea"/>
</dbReference>
<dbReference type="OrthoDB" id="229887at2157"/>
<dbReference type="RefSeq" id="WP_006885618.1">
    <property type="nucleotide sequence ID" value="NZ_AOIU01000045.1"/>
</dbReference>
<organism evidence="1 2">
    <name type="scientific">Halosimplex carlsbadense 2-9-1</name>
    <dbReference type="NCBI Taxonomy" id="797114"/>
    <lineage>
        <taxon>Archaea</taxon>
        <taxon>Methanobacteriati</taxon>
        <taxon>Methanobacteriota</taxon>
        <taxon>Stenosarchaea group</taxon>
        <taxon>Halobacteria</taxon>
        <taxon>Halobacteriales</taxon>
        <taxon>Haloarculaceae</taxon>
        <taxon>Halosimplex</taxon>
    </lineage>
</organism>
<sequence length="230" mass="25621">MTRAAALEGFETFVDRTAEATRREFSVARALRGTGLGPGGVLVDRLRRNTDALERRVLEPELAAYRERAVEQFRVVLDYVESDDPIEAFEADLLEHDSAVAALSPTVGPDERRTVVEDILARLQRLGDGVAPIVERPETEFWPAVRAAFDREQALSLVETVVPFTGPLRRHREALAFEVRINPDDVLGGPLTGTLPSVSLDYTDEALRAMHHAERRVVHEARADVTERFG</sequence>
<dbReference type="PATRIC" id="fig|797114.5.peg.3979"/>
<evidence type="ECO:0000313" key="1">
    <source>
        <dbReference type="EMBL" id="ELZ20536.1"/>
    </source>
</evidence>
<keyword evidence="2" id="KW-1185">Reference proteome</keyword>
<comment type="caution">
    <text evidence="1">The sequence shown here is derived from an EMBL/GenBank/DDBJ whole genome shotgun (WGS) entry which is preliminary data.</text>
</comment>
<gene>
    <name evidence="1" type="ORF">C475_19773</name>
</gene>
<evidence type="ECO:0000313" key="2">
    <source>
        <dbReference type="Proteomes" id="UP000011626"/>
    </source>
</evidence>
<accession>M0CB93</accession>
<dbReference type="Proteomes" id="UP000011626">
    <property type="component" value="Unassembled WGS sequence"/>
</dbReference>